<dbReference type="RefSeq" id="WP_140466775.1">
    <property type="nucleotide sequence ID" value="NZ_RCYZ01000004.1"/>
</dbReference>
<accession>A0A502GX82</accession>
<evidence type="ECO:0000313" key="2">
    <source>
        <dbReference type="Proteomes" id="UP000317646"/>
    </source>
</evidence>
<name>A0A502GX82_9BACT</name>
<keyword evidence="2" id="KW-1185">Reference proteome</keyword>
<sequence>MRLVTLSPHDSVLLHESIFQLPAGQHNDFQHYLVRDAGIGADPGAVDRHFAHLGALLAAAQQDPASLPAAADELALLHYAFNDMLDRFNPRQLAFGCLVVEVNGEPWADRSEEGLRRLLTWLSGAGLTEERVADIVATVKKNCQRS</sequence>
<protein>
    <submittedName>
        <fullName evidence="1">Uncharacterized protein</fullName>
    </submittedName>
</protein>
<gene>
    <name evidence="1" type="ORF">EAH73_11880</name>
</gene>
<dbReference type="AlphaFoldDB" id="A0A502GX82"/>
<organism evidence="1 2">
    <name type="scientific">Hymenobacter nivis</name>
    <dbReference type="NCBI Taxonomy" id="1850093"/>
    <lineage>
        <taxon>Bacteria</taxon>
        <taxon>Pseudomonadati</taxon>
        <taxon>Bacteroidota</taxon>
        <taxon>Cytophagia</taxon>
        <taxon>Cytophagales</taxon>
        <taxon>Hymenobacteraceae</taxon>
        <taxon>Hymenobacter</taxon>
    </lineage>
</organism>
<dbReference type="Proteomes" id="UP000317646">
    <property type="component" value="Unassembled WGS sequence"/>
</dbReference>
<comment type="caution">
    <text evidence="1">The sequence shown here is derived from an EMBL/GenBank/DDBJ whole genome shotgun (WGS) entry which is preliminary data.</text>
</comment>
<dbReference type="OrthoDB" id="886606at2"/>
<proteinExistence type="predicted"/>
<dbReference type="EMBL" id="RCYZ01000004">
    <property type="protein sequence ID" value="TPG66062.1"/>
    <property type="molecule type" value="Genomic_DNA"/>
</dbReference>
<reference evidence="1 2" key="1">
    <citation type="journal article" date="2019" name="Environ. Microbiol.">
        <title>Species interactions and distinct microbial communities in high Arctic permafrost affected cryosols are associated with the CH4 and CO2 gas fluxes.</title>
        <authorList>
            <person name="Altshuler I."/>
            <person name="Hamel J."/>
            <person name="Turney S."/>
            <person name="Magnuson E."/>
            <person name="Levesque R."/>
            <person name="Greer C."/>
            <person name="Whyte L.G."/>
        </authorList>
    </citation>
    <scope>NUCLEOTIDE SEQUENCE [LARGE SCALE GENOMIC DNA]</scope>
    <source>
        <strain evidence="1 2">S9.2P</strain>
    </source>
</reference>
<evidence type="ECO:0000313" key="1">
    <source>
        <dbReference type="EMBL" id="TPG66062.1"/>
    </source>
</evidence>